<organism evidence="5 6">
    <name type="scientific">Verticillium dahliae</name>
    <name type="common">Verticillium wilt</name>
    <dbReference type="NCBI Taxonomy" id="27337"/>
    <lineage>
        <taxon>Eukaryota</taxon>
        <taxon>Fungi</taxon>
        <taxon>Dikarya</taxon>
        <taxon>Ascomycota</taxon>
        <taxon>Pezizomycotina</taxon>
        <taxon>Sordariomycetes</taxon>
        <taxon>Hypocreomycetidae</taxon>
        <taxon>Glomerellales</taxon>
        <taxon>Plectosphaerellaceae</taxon>
        <taxon>Verticillium</taxon>
    </lineage>
</organism>
<evidence type="ECO:0000313" key="5">
    <source>
        <dbReference type="EMBL" id="RXG44773.1"/>
    </source>
</evidence>
<gene>
    <name evidence="5" type="ORF">VDGE_02558</name>
</gene>
<feature type="compositionally biased region" description="Basic and acidic residues" evidence="1">
    <location>
        <begin position="943"/>
        <end position="958"/>
    </location>
</feature>
<dbReference type="GO" id="GO:0005743">
    <property type="term" value="C:mitochondrial inner membrane"/>
    <property type="evidence" value="ECO:0007669"/>
    <property type="project" value="InterPro"/>
</dbReference>
<feature type="region of interest" description="Disordered" evidence="1">
    <location>
        <begin position="813"/>
        <end position="834"/>
    </location>
</feature>
<feature type="region of interest" description="Disordered" evidence="1">
    <location>
        <begin position="942"/>
        <end position="1002"/>
    </location>
</feature>
<proteinExistence type="predicted"/>
<accession>A0A444RUG4</accession>
<name>A0A444RUG4_VERDA</name>
<dbReference type="Pfam" id="PF20776">
    <property type="entry name" value="SLS1_N"/>
    <property type="match status" value="1"/>
</dbReference>
<feature type="region of interest" description="Disordered" evidence="1">
    <location>
        <begin position="92"/>
        <end position="191"/>
    </location>
</feature>
<feature type="domain" description="SLS1 N-terminal" evidence="3">
    <location>
        <begin position="254"/>
        <end position="362"/>
    </location>
</feature>
<dbReference type="EMBL" id="RSDZ01000076">
    <property type="protein sequence ID" value="RXG44773.1"/>
    <property type="molecule type" value="Genomic_DNA"/>
</dbReference>
<comment type="caution">
    <text evidence="5">The sequence shown here is derived from an EMBL/GenBank/DDBJ whole genome shotgun (WGS) entry which is preliminary data.</text>
</comment>
<evidence type="ECO:0000259" key="3">
    <source>
        <dbReference type="Pfam" id="PF20776"/>
    </source>
</evidence>
<evidence type="ECO:0000259" key="4">
    <source>
        <dbReference type="Pfam" id="PF20778"/>
    </source>
</evidence>
<evidence type="ECO:0000259" key="2">
    <source>
        <dbReference type="Pfam" id="PF14611"/>
    </source>
</evidence>
<feature type="domain" description="SLS1 first KH" evidence="2">
    <location>
        <begin position="370"/>
        <end position="439"/>
    </location>
</feature>
<feature type="compositionally biased region" description="Basic residues" evidence="1">
    <location>
        <begin position="182"/>
        <end position="191"/>
    </location>
</feature>
<reference evidence="5 6" key="1">
    <citation type="submission" date="2018-12" db="EMBL/GenBank/DDBJ databases">
        <title>Genome of Verticillium dahliae isolate Getta Getta.</title>
        <authorList>
            <person name="Gardiner D.M."/>
        </authorList>
    </citation>
    <scope>NUCLEOTIDE SEQUENCE [LARGE SCALE GENOMIC DNA]</scope>
    <source>
        <strain evidence="5 6">Getta Getta</strain>
    </source>
</reference>
<dbReference type="Pfam" id="PF20778">
    <property type="entry name" value="SLS1_C"/>
    <property type="match status" value="1"/>
</dbReference>
<protein>
    <submittedName>
        <fullName evidence="5">Uncharacterized protein</fullName>
    </submittedName>
</protein>
<evidence type="ECO:0000256" key="1">
    <source>
        <dbReference type="SAM" id="MobiDB-lite"/>
    </source>
</evidence>
<feature type="compositionally biased region" description="Basic and acidic residues" evidence="1">
    <location>
        <begin position="978"/>
        <end position="1002"/>
    </location>
</feature>
<dbReference type="Proteomes" id="UP000288725">
    <property type="component" value="Chromosome 3"/>
</dbReference>
<dbReference type="InterPro" id="IPR032741">
    <property type="entry name" value="Sls1_KH-1"/>
</dbReference>
<dbReference type="InterPro" id="IPR048401">
    <property type="entry name" value="SLS1_C"/>
</dbReference>
<dbReference type="Pfam" id="PF14611">
    <property type="entry name" value="KH_SLS1_1"/>
    <property type="match status" value="1"/>
</dbReference>
<dbReference type="InterPro" id="IPR048400">
    <property type="entry name" value="SLS1_N"/>
</dbReference>
<sequence>MISRAAKARGVCLPCQLRRLAGSQPRAPPRISAHPLRIASARQLRLYSSETPWERLESAKDVLEKKTKPARPPSKDDALAWTVEAVIEADSEAAQDSLANTTVTRPPSKDDSLEWLDQLEPSGPEEYLEPKYLEPEYLEPESDRRREPRRRTARGASANYTPRDVDAAPDGRPPQPGETKERVHHGRIGHRRVTLQPEALDVEILGQRAHTIVMRDNLRPKPRRAIEEAAEEAAMTEEEADAAMRARVDALMDRASPDEALANMEELRPQTRLLSANEFWALHDVLCEGFTSAQLAHYVRANKRTAPLARGSSSAADVRPPRSWMARPYALRPVEDLQLPAGASVKSRAVFTLMRTTWMLDIWERVEALNEVDIVFKDPSVAAALHTGHEGLDRIGRLRRELLQAGESLTFGDASAQLRIVARRAAAEAIIDSIDGLVAAVSTESFVLCPPRSAKTDAGATLRDTLHELGRLTKTTLVLEDSGLVRVKWIKSQNDLELGGHHLEHMGHILWRLLYTAHAQTPSTALLAQDFISASGVLNPVANAEDRWAWKNRLGDWSRWILPVTRDADALVSTQALVDRLPTMIERATPEPETSSDPNTPWSAFEQNVSTTFGHVLFDHDNGTLDVKNLQTQDDGVAVLAPAKDGVSRQRIFSAVVPSPAGLAALNNLAPATPASTTMILRFATSPASTGARYLFDPADGATQIHASTAPASHLEIHVAVPDELPADGRLTWDASPTKHVRAISNESLIDVPLPDRPVDLRLATTSVSSLKHVDAVPALRAFIDASHLDLVSGNLRTPPRLFIPEDQLAPLAQSSAEGRDAPSSRTGRKPKAADDVFAHRSGCRTFEFLGLEVRRAVELDYEGHKLRYASVEAGLHGGRRAELALDMGLLGKGGDEAEHRARYVGLARRLADGELVTWAQGGRAVGETELGLGDELVLTGPVEHEAEQPVLEERVSEDAEESTLGERLADQEAEEPLGERQQDGERQVAHETEHAREHVPR</sequence>
<evidence type="ECO:0000313" key="6">
    <source>
        <dbReference type="Proteomes" id="UP000288725"/>
    </source>
</evidence>
<feature type="domain" description="SLS1 C-terminal" evidence="4">
    <location>
        <begin position="547"/>
        <end position="907"/>
    </location>
</feature>
<dbReference type="AlphaFoldDB" id="A0A444RUG4"/>